<evidence type="ECO:0000256" key="7">
    <source>
        <dbReference type="SAM" id="Phobius"/>
    </source>
</evidence>
<dbReference type="Pfam" id="PF03381">
    <property type="entry name" value="CDC50"/>
    <property type="match status" value="1"/>
</dbReference>
<dbReference type="GO" id="GO:0005794">
    <property type="term" value="C:Golgi apparatus"/>
    <property type="evidence" value="ECO:0007669"/>
    <property type="project" value="TreeGrafter"/>
</dbReference>
<dbReference type="WBParaSite" id="Gr19_v10_g7870.t1">
    <property type="protein sequence ID" value="Gr19_v10_g7870.t1"/>
    <property type="gene ID" value="Gr19_v10_g7870"/>
</dbReference>
<evidence type="ECO:0000256" key="5">
    <source>
        <dbReference type="ARBA" id="ARBA00023136"/>
    </source>
</evidence>
<dbReference type="PANTHER" id="PTHR10926">
    <property type="entry name" value="CELL CYCLE CONTROL PROTEIN 50"/>
    <property type="match status" value="1"/>
</dbReference>
<dbReference type="AlphaFoldDB" id="A0A914I9K0"/>
<comment type="subcellular location">
    <subcellularLocation>
        <location evidence="1">Membrane</location>
        <topology evidence="1">Multi-pass membrane protein</topology>
    </subcellularLocation>
</comment>
<organism evidence="8 9">
    <name type="scientific">Globodera rostochiensis</name>
    <name type="common">Golden nematode worm</name>
    <name type="synonym">Heterodera rostochiensis</name>
    <dbReference type="NCBI Taxonomy" id="31243"/>
    <lineage>
        <taxon>Eukaryota</taxon>
        <taxon>Metazoa</taxon>
        <taxon>Ecdysozoa</taxon>
        <taxon>Nematoda</taxon>
        <taxon>Chromadorea</taxon>
        <taxon>Rhabditida</taxon>
        <taxon>Tylenchina</taxon>
        <taxon>Tylenchomorpha</taxon>
        <taxon>Tylenchoidea</taxon>
        <taxon>Heteroderidae</taxon>
        <taxon>Heteroderinae</taxon>
        <taxon>Globodera</taxon>
    </lineage>
</organism>
<feature type="transmembrane region" description="Helical" evidence="7">
    <location>
        <begin position="266"/>
        <end position="288"/>
    </location>
</feature>
<evidence type="ECO:0000313" key="9">
    <source>
        <dbReference type="WBParaSite" id="Gr19_v10_g7870.t1"/>
    </source>
</evidence>
<dbReference type="Proteomes" id="UP000887572">
    <property type="component" value="Unplaced"/>
</dbReference>
<comment type="similarity">
    <text evidence="2 6">Belongs to the CDC50/LEM3 family.</text>
</comment>
<evidence type="ECO:0000256" key="2">
    <source>
        <dbReference type="ARBA" id="ARBA00009457"/>
    </source>
</evidence>
<keyword evidence="8" id="KW-1185">Reference proteome</keyword>
<sequence>MTKRHEITATEARGMATNSDRKDRIVLLHTSQSVQEYVILYANDTNNHCIFTRSDGLCEVDFTLAEAFEGDVYFYYGLENYFQNHRRYMKSRNDEQLLGVDLAKYTKDCTPFEKNDAGQIIAPCGAIANSLFNDTFRLEFGNEKNPTCGGQQCNSIAALCDAFLAQGTIRPPNWQKDPCKLDINTVNNSGFQNADFIIWMRTAALPDFRKPYRKLVRENNSNKYANGLPAGDYKLLVENNYNVSEFGGKKSFIISTTSWMGGKNPFLGIAYISVGVLCACLGVMFIFVHLKYGHTLEEIAGLEQFNRRAQ</sequence>
<protein>
    <submittedName>
        <fullName evidence="9">Cell cycle control protein 50A</fullName>
    </submittedName>
</protein>
<dbReference type="GO" id="GO:0005886">
    <property type="term" value="C:plasma membrane"/>
    <property type="evidence" value="ECO:0007669"/>
    <property type="project" value="TreeGrafter"/>
</dbReference>
<proteinExistence type="inferred from homology"/>
<accession>A0A914I9K0</accession>
<evidence type="ECO:0000256" key="3">
    <source>
        <dbReference type="ARBA" id="ARBA00022692"/>
    </source>
</evidence>
<keyword evidence="3 7" id="KW-0812">Transmembrane</keyword>
<evidence type="ECO:0000256" key="4">
    <source>
        <dbReference type="ARBA" id="ARBA00022989"/>
    </source>
</evidence>
<dbReference type="InterPro" id="IPR005045">
    <property type="entry name" value="CDC50/LEM3_fam"/>
</dbReference>
<evidence type="ECO:0000256" key="6">
    <source>
        <dbReference type="PIRNR" id="PIRNR015840"/>
    </source>
</evidence>
<evidence type="ECO:0000313" key="8">
    <source>
        <dbReference type="Proteomes" id="UP000887572"/>
    </source>
</evidence>
<dbReference type="GO" id="GO:0005783">
    <property type="term" value="C:endoplasmic reticulum"/>
    <property type="evidence" value="ECO:0007669"/>
    <property type="project" value="TreeGrafter"/>
</dbReference>
<name>A0A914I9K0_GLORO</name>
<keyword evidence="4 7" id="KW-1133">Transmembrane helix</keyword>
<keyword evidence="5 6" id="KW-0472">Membrane</keyword>
<dbReference type="PANTHER" id="PTHR10926:SF0">
    <property type="entry name" value="CDC50, ISOFORM A"/>
    <property type="match status" value="1"/>
</dbReference>
<evidence type="ECO:0000256" key="1">
    <source>
        <dbReference type="ARBA" id="ARBA00004141"/>
    </source>
</evidence>
<reference evidence="9" key="1">
    <citation type="submission" date="2022-11" db="UniProtKB">
        <authorList>
            <consortium name="WormBaseParasite"/>
        </authorList>
    </citation>
    <scope>IDENTIFICATION</scope>
</reference>
<dbReference type="PIRSF" id="PIRSF015840">
    <property type="entry name" value="DUF284_TM_euk"/>
    <property type="match status" value="1"/>
</dbReference>